<dbReference type="Pfam" id="PF11927">
    <property type="entry name" value="HODM_asu-like"/>
    <property type="match status" value="1"/>
</dbReference>
<accession>A0A9P4IRC6</accession>
<comment type="caution">
    <text evidence="2">The sequence shown here is derived from an EMBL/GenBank/DDBJ whole genome shotgun (WGS) entry which is preliminary data.</text>
</comment>
<keyword evidence="1" id="KW-0732">Signal</keyword>
<feature type="signal peptide" evidence="1">
    <location>
        <begin position="1"/>
        <end position="19"/>
    </location>
</feature>
<proteinExistence type="predicted"/>
<evidence type="ECO:0000256" key="1">
    <source>
        <dbReference type="SAM" id="SignalP"/>
    </source>
</evidence>
<name>A0A9P4IRC6_9PEZI</name>
<dbReference type="AlphaFoldDB" id="A0A9P4IRC6"/>
<dbReference type="Proteomes" id="UP000799772">
    <property type="component" value="Unassembled WGS sequence"/>
</dbReference>
<evidence type="ECO:0000313" key="3">
    <source>
        <dbReference type="Proteomes" id="UP000799772"/>
    </source>
</evidence>
<feature type="chain" id="PRO_5040357491" description="DUF3445 domain-containing protein" evidence="1">
    <location>
        <begin position="20"/>
        <end position="288"/>
    </location>
</feature>
<gene>
    <name evidence="2" type="ORF">NA57DRAFT_70176</name>
</gene>
<sequence>MSLTLAIVLLLLAISLLFSSKVTNWKPLVEQWARGTATQPLDVECLKPNADFDIRNTEPRPYRPWRSGKFVMTMGIRKMPREDWLLLDNRYFEEQKLRRHLLHENRRGVFQALPGSEMACREVLAEIVAFLTRRYPQWFYCPTQNPDYVHNALTGRTFKVAEPYENHPLEVAAQLAKEDINLLIQGAGPDPNQFYLLASYSMAPAGWHLEERIGWSLMDLHETVPGWEEKLREPVERRCQPRLKKYIERFLIARSFFRRLKADAPVERYNYFLQTTDEFHSRALRNRI</sequence>
<evidence type="ECO:0000313" key="2">
    <source>
        <dbReference type="EMBL" id="KAF2103965.1"/>
    </source>
</evidence>
<dbReference type="OrthoDB" id="5043642at2759"/>
<organism evidence="2 3">
    <name type="scientific">Rhizodiscina lignyota</name>
    <dbReference type="NCBI Taxonomy" id="1504668"/>
    <lineage>
        <taxon>Eukaryota</taxon>
        <taxon>Fungi</taxon>
        <taxon>Dikarya</taxon>
        <taxon>Ascomycota</taxon>
        <taxon>Pezizomycotina</taxon>
        <taxon>Dothideomycetes</taxon>
        <taxon>Pleosporomycetidae</taxon>
        <taxon>Aulographales</taxon>
        <taxon>Rhizodiscinaceae</taxon>
        <taxon>Rhizodiscina</taxon>
    </lineage>
</organism>
<keyword evidence="3" id="KW-1185">Reference proteome</keyword>
<evidence type="ECO:0008006" key="4">
    <source>
        <dbReference type="Google" id="ProtNLM"/>
    </source>
</evidence>
<dbReference type="InterPro" id="IPR021848">
    <property type="entry name" value="HODM_asu-like"/>
</dbReference>
<reference evidence="2" key="1">
    <citation type="journal article" date="2020" name="Stud. Mycol.">
        <title>101 Dothideomycetes genomes: a test case for predicting lifestyles and emergence of pathogens.</title>
        <authorList>
            <person name="Haridas S."/>
            <person name="Albert R."/>
            <person name="Binder M."/>
            <person name="Bloem J."/>
            <person name="Labutti K."/>
            <person name="Salamov A."/>
            <person name="Andreopoulos B."/>
            <person name="Baker S."/>
            <person name="Barry K."/>
            <person name="Bills G."/>
            <person name="Bluhm B."/>
            <person name="Cannon C."/>
            <person name="Castanera R."/>
            <person name="Culley D."/>
            <person name="Daum C."/>
            <person name="Ezra D."/>
            <person name="Gonzalez J."/>
            <person name="Henrissat B."/>
            <person name="Kuo A."/>
            <person name="Liang C."/>
            <person name="Lipzen A."/>
            <person name="Lutzoni F."/>
            <person name="Magnuson J."/>
            <person name="Mondo S."/>
            <person name="Nolan M."/>
            <person name="Ohm R."/>
            <person name="Pangilinan J."/>
            <person name="Park H.-J."/>
            <person name="Ramirez L."/>
            <person name="Alfaro M."/>
            <person name="Sun H."/>
            <person name="Tritt A."/>
            <person name="Yoshinaga Y."/>
            <person name="Zwiers L.-H."/>
            <person name="Turgeon B."/>
            <person name="Goodwin S."/>
            <person name="Spatafora J."/>
            <person name="Crous P."/>
            <person name="Grigoriev I."/>
        </authorList>
    </citation>
    <scope>NUCLEOTIDE SEQUENCE</scope>
    <source>
        <strain evidence="2">CBS 133067</strain>
    </source>
</reference>
<protein>
    <recommendedName>
        <fullName evidence="4">DUF3445 domain-containing protein</fullName>
    </recommendedName>
</protein>
<dbReference type="EMBL" id="ML978121">
    <property type="protein sequence ID" value="KAF2103965.1"/>
    <property type="molecule type" value="Genomic_DNA"/>
</dbReference>